<dbReference type="GO" id="GO:0004553">
    <property type="term" value="F:hydrolase activity, hydrolyzing O-glycosyl compounds"/>
    <property type="evidence" value="ECO:0007669"/>
    <property type="project" value="InterPro"/>
</dbReference>
<feature type="region of interest" description="Disordered" evidence="1">
    <location>
        <begin position="1"/>
        <end position="46"/>
    </location>
</feature>
<feature type="domain" description="Alpha-1,4-glucan:maltose-1-phosphate maltosyltransferase C-terminal" evidence="3">
    <location>
        <begin position="577"/>
        <end position="666"/>
    </location>
</feature>
<dbReference type="RefSeq" id="WP_125962713.1">
    <property type="nucleotide sequence ID" value="NZ_QXGM01000001.1"/>
</dbReference>
<accession>A0A430FRI9</accession>
<evidence type="ECO:0000259" key="2">
    <source>
        <dbReference type="Pfam" id="PF11896"/>
    </source>
</evidence>
<dbReference type="Proteomes" id="UP000287609">
    <property type="component" value="Unassembled WGS sequence"/>
</dbReference>
<evidence type="ECO:0000256" key="1">
    <source>
        <dbReference type="SAM" id="MobiDB-lite"/>
    </source>
</evidence>
<feature type="domain" description="Alpha-1,4-glucan:maltose-1-phosphate maltosyltransferase" evidence="2">
    <location>
        <begin position="55"/>
        <end position="265"/>
    </location>
</feature>
<dbReference type="Gene3D" id="2.60.40.1180">
    <property type="entry name" value="Golgi alpha-mannosidase II"/>
    <property type="match status" value="1"/>
</dbReference>
<dbReference type="SUPFAM" id="SSF51445">
    <property type="entry name" value="(Trans)glycosidases"/>
    <property type="match status" value="1"/>
</dbReference>
<proteinExistence type="predicted"/>
<dbReference type="InterPro" id="IPR013780">
    <property type="entry name" value="Glyco_hydro_b"/>
</dbReference>
<organism evidence="4 5">
    <name type="scientific">Bifidobacterium dolichotidis</name>
    <dbReference type="NCBI Taxonomy" id="2306976"/>
    <lineage>
        <taxon>Bacteria</taxon>
        <taxon>Bacillati</taxon>
        <taxon>Actinomycetota</taxon>
        <taxon>Actinomycetes</taxon>
        <taxon>Bifidobacteriales</taxon>
        <taxon>Bifidobacteriaceae</taxon>
        <taxon>Bifidobacterium</taxon>
    </lineage>
</organism>
<dbReference type="Gene3D" id="2.60.40.10">
    <property type="entry name" value="Immunoglobulins"/>
    <property type="match status" value="1"/>
</dbReference>
<sequence>MVRKTAATETAQASKSQTTRTAKTTKTSSARTSSTRTASARSSHTAATRASKFSRVAVYDVTPHAEAGHFPARVELGEAFRVEAHVVATDAVVGATAYLLNTRGKILMSVPMTSGDSDTSLFSGMLQVGEPTSIKPWQAGYDAIAKQLGSYKVAVKGWTDAYVTWLDSMADVFEDPTMPLTDILERQFEEMAQILTRWSKSRDAKLTAAQKKLLTDAAKTVTDTTLPTAQRLEAVTTDDIKQLHLTNPLREDLTSSDASAIVVERPQSSFAAWYGFFPKSEAAALNSEGQADDKPATLSAAFTGLERAKAEGFSIVHLHTYAPTRSTDYADLKAFCDKAHELDLEVALDVTTDLIIDNDIPSKRLRTVHNALDTNEIIEQLLKAVEAGVTAFRASTTLRGLDSWHAIIEAVTKKHPEVLFAAEQYVDPATQHALGLAGFKQSDSEFHWNYTKDELTSFLTDTYSTKSFIEHRSFWPSTYQVLTDYLRDNGATGYAIRAVLAAMGSPSWGIMAGYERVENEQSAEGQAPAIDESENIIVREWPEQPDAGIAKLIQTLNQVRAEHVSLRSFHNLTILPTNNTFMLALVRHTPAELTGTGKPDTVIVCVNLDTNNAQPANVHIDLPSLGLPTDKPFTVKDELTGQQFEWSWDNYVSLAPWADVAHILSVQY</sequence>
<dbReference type="InterPro" id="IPR017853">
    <property type="entry name" value="GH"/>
</dbReference>
<dbReference type="AlphaFoldDB" id="A0A430FRI9"/>
<gene>
    <name evidence="4" type="ORF">D2E26_0043</name>
</gene>
<dbReference type="EMBL" id="QXGM01000001">
    <property type="protein sequence ID" value="RSX55480.1"/>
    <property type="molecule type" value="Genomic_DNA"/>
</dbReference>
<dbReference type="Gene3D" id="3.20.20.80">
    <property type="entry name" value="Glycosidases"/>
    <property type="match status" value="2"/>
</dbReference>
<dbReference type="Pfam" id="PF11896">
    <property type="entry name" value="GlgE_dom_N_S"/>
    <property type="match status" value="1"/>
</dbReference>
<protein>
    <submittedName>
        <fullName evidence="4">Alpha-amylase family protein</fullName>
    </submittedName>
</protein>
<comment type="caution">
    <text evidence="4">The sequence shown here is derived from an EMBL/GenBank/DDBJ whole genome shotgun (WGS) entry which is preliminary data.</text>
</comment>
<name>A0A430FRI9_9BIFI</name>
<dbReference type="InterPro" id="IPR049171">
    <property type="entry name" value="GLGE_C"/>
</dbReference>
<feature type="compositionally biased region" description="Low complexity" evidence="1">
    <location>
        <begin position="13"/>
        <end position="46"/>
    </location>
</feature>
<dbReference type="OrthoDB" id="9805159at2"/>
<dbReference type="Gene3D" id="1.20.58.80">
    <property type="entry name" value="Phosphotransferase system, lactose/cellobiose-type IIA subunit"/>
    <property type="match status" value="1"/>
</dbReference>
<reference evidence="4 5" key="1">
    <citation type="submission" date="2018-09" db="EMBL/GenBank/DDBJ databases">
        <title>Characterization of the phylogenetic diversity of five novel species belonging to the genus Bifidobacterium.</title>
        <authorList>
            <person name="Lugli G.A."/>
            <person name="Duranti S."/>
            <person name="Milani C."/>
        </authorList>
    </citation>
    <scope>NUCLEOTIDE SEQUENCE [LARGE SCALE GENOMIC DNA]</scope>
    <source>
        <strain evidence="4 5">2036B</strain>
    </source>
</reference>
<keyword evidence="5" id="KW-1185">Reference proteome</keyword>
<dbReference type="GO" id="GO:0005975">
    <property type="term" value="P:carbohydrate metabolic process"/>
    <property type="evidence" value="ECO:0007669"/>
    <property type="project" value="UniProtKB-ARBA"/>
</dbReference>
<dbReference type="Pfam" id="PF21702">
    <property type="entry name" value="GLGE_C"/>
    <property type="match status" value="1"/>
</dbReference>
<evidence type="ECO:0000313" key="4">
    <source>
        <dbReference type="EMBL" id="RSX55480.1"/>
    </source>
</evidence>
<dbReference type="InterPro" id="IPR021828">
    <property type="entry name" value="GlgE_dom_N/S"/>
</dbReference>
<evidence type="ECO:0000259" key="3">
    <source>
        <dbReference type="Pfam" id="PF21702"/>
    </source>
</evidence>
<dbReference type="InterPro" id="IPR013783">
    <property type="entry name" value="Ig-like_fold"/>
</dbReference>
<evidence type="ECO:0000313" key="5">
    <source>
        <dbReference type="Proteomes" id="UP000287609"/>
    </source>
</evidence>